<evidence type="ECO:0000259" key="1">
    <source>
        <dbReference type="PROSITE" id="PS51379"/>
    </source>
</evidence>
<dbReference type="Pfam" id="PF12838">
    <property type="entry name" value="Fer4_7"/>
    <property type="match status" value="1"/>
</dbReference>
<protein>
    <submittedName>
        <fullName evidence="2">4Fe-4S dicluster domain-containing protein</fullName>
    </submittedName>
</protein>
<dbReference type="PROSITE" id="PS51379">
    <property type="entry name" value="4FE4S_FER_2"/>
    <property type="match status" value="2"/>
</dbReference>
<gene>
    <name evidence="2" type="ORF">ENV14_05950</name>
</gene>
<dbReference type="PROSITE" id="PS00198">
    <property type="entry name" value="4FE4S_FER_1"/>
    <property type="match status" value="2"/>
</dbReference>
<proteinExistence type="predicted"/>
<organism evidence="2">
    <name type="scientific">Ignisphaera aggregans</name>
    <dbReference type="NCBI Taxonomy" id="334771"/>
    <lineage>
        <taxon>Archaea</taxon>
        <taxon>Thermoproteota</taxon>
        <taxon>Thermoprotei</taxon>
        <taxon>Desulfurococcales</taxon>
        <taxon>Desulfurococcaceae</taxon>
        <taxon>Ignisphaera</taxon>
    </lineage>
</organism>
<dbReference type="SUPFAM" id="SSF54862">
    <property type="entry name" value="4Fe-4S ferredoxins"/>
    <property type="match status" value="1"/>
</dbReference>
<dbReference type="InterPro" id="IPR017896">
    <property type="entry name" value="4Fe4S_Fe-S-bd"/>
</dbReference>
<comment type="caution">
    <text evidence="2">The sequence shown here is derived from an EMBL/GenBank/DDBJ whole genome shotgun (WGS) entry which is preliminary data.</text>
</comment>
<dbReference type="AlphaFoldDB" id="A0A7C4FHT4"/>
<feature type="domain" description="4Fe-4S ferredoxin-type" evidence="1">
    <location>
        <begin position="600"/>
        <end position="630"/>
    </location>
</feature>
<dbReference type="SUPFAM" id="SSF52402">
    <property type="entry name" value="Adenine nucleotide alpha hydrolases-like"/>
    <property type="match status" value="1"/>
</dbReference>
<dbReference type="Gene3D" id="3.40.50.620">
    <property type="entry name" value="HUPs"/>
    <property type="match status" value="1"/>
</dbReference>
<dbReference type="Pfam" id="PF01507">
    <property type="entry name" value="PAPS_reduct"/>
    <property type="match status" value="1"/>
</dbReference>
<dbReference type="PANTHER" id="PTHR43196:SF2">
    <property type="entry name" value="PHOSPHOADENOSINE PHOSPHOSULFATE REDUCTASE"/>
    <property type="match status" value="1"/>
</dbReference>
<dbReference type="InterPro" id="IPR017900">
    <property type="entry name" value="4Fe4S_Fe_S_CS"/>
</dbReference>
<evidence type="ECO:0000313" key="2">
    <source>
        <dbReference type="EMBL" id="HGI87910.1"/>
    </source>
</evidence>
<feature type="domain" description="4Fe-4S ferredoxin-type" evidence="1">
    <location>
        <begin position="567"/>
        <end position="596"/>
    </location>
</feature>
<dbReference type="GO" id="GO:0016491">
    <property type="term" value="F:oxidoreductase activity"/>
    <property type="evidence" value="ECO:0007669"/>
    <property type="project" value="UniProtKB-ARBA"/>
</dbReference>
<dbReference type="PANTHER" id="PTHR43196">
    <property type="entry name" value="SULFATE ADENYLYLTRANSFERASE SUBUNIT 2"/>
    <property type="match status" value="1"/>
</dbReference>
<dbReference type="InterPro" id="IPR002500">
    <property type="entry name" value="PAPS_reduct_dom"/>
</dbReference>
<dbReference type="InterPro" id="IPR014729">
    <property type="entry name" value="Rossmann-like_a/b/a_fold"/>
</dbReference>
<sequence length="693" mass="80290">MWCYVSKRIVWPKVKRFYWCPHCNVPLLEAVCPICRSKTVRIPLSDPGDARIAFERDYKTLRRAYLYEFSTEKGFEALLGRSVALLNKAPYYDEMKEVYVDGVQIGRLYYDPFLRQWRFRLSKVGALRVLDVDRDIIDSVVVDKKRYYHMDVVRVDRDIAEHKQVLLVNSVGNVVGLGYSKGRGRILVHSWWGEEEPFRGFEGKSGLSDVIRVNSEHMNIVEAKAKKFIALTVEKIGKPVIASFSGGKDSLVVLHLALSLGLEPTALFNNTGIELPETIDTVYRVVNQYNLKFVEAFAGGVFWKAVYDFGVPGRDYRWCCKTCKLTPLARTVKSAWPLGGLNIVGQRAFESLDRARSPSLWRLRWAPQLVNISPINEWSQFEVWLYILKHKLYANPLYYMGYERIGCFMCPASTLAELTLVEQTHPDQWSQWLSVLEYWRKRLDLPEEWIAYGLWRWNAPARYRTIMAKRLGVAQRIDDWRRTFKEMARPRLREVIKDENAISVRFENDIDCEFLEKQYTIVNPVGFSKDFRGVALSFGNSCISISGSLITMRFSKDEDVEKLVDTLKLMYRWELCTGCRSCEVSCPTHAIKVVEKSGGARPEVRKPSMCIRCKLCLYNCPVAEVYVEHVVAPLLFDDAEAWRRKTREHHDEVLKKIRSYIKIQTPARSTTTQKARDKPFEVPSISDFFSLNQ</sequence>
<dbReference type="InterPro" id="IPR050128">
    <property type="entry name" value="Sulfate_adenylyltrnsfr_sub2"/>
</dbReference>
<accession>A0A7C4FHT4</accession>
<dbReference type="Gene3D" id="3.30.70.20">
    <property type="match status" value="1"/>
</dbReference>
<name>A0A7C4FHT4_9CREN</name>
<dbReference type="CDD" id="cd23947">
    <property type="entry name" value="PAPS_reductase-like_YbdN"/>
    <property type="match status" value="1"/>
</dbReference>
<reference evidence="2" key="1">
    <citation type="journal article" date="2020" name="mSystems">
        <title>Genome- and Community-Level Interaction Insights into Carbon Utilization and Element Cycling Functions of Hydrothermarchaeota in Hydrothermal Sediment.</title>
        <authorList>
            <person name="Zhou Z."/>
            <person name="Liu Y."/>
            <person name="Xu W."/>
            <person name="Pan J."/>
            <person name="Luo Z.H."/>
            <person name="Li M."/>
        </authorList>
    </citation>
    <scope>NUCLEOTIDE SEQUENCE [LARGE SCALE GENOMIC DNA]</scope>
    <source>
        <strain evidence="2">SpSt-732</strain>
    </source>
</reference>
<dbReference type="EMBL" id="DTFF01000049">
    <property type="protein sequence ID" value="HGI87910.1"/>
    <property type="molecule type" value="Genomic_DNA"/>
</dbReference>